<keyword evidence="1" id="KW-0812">Transmembrane</keyword>
<dbReference type="AlphaFoldDB" id="A0A2U2ADJ3"/>
<dbReference type="Proteomes" id="UP000245020">
    <property type="component" value="Unassembled WGS sequence"/>
</dbReference>
<proteinExistence type="predicted"/>
<feature type="transmembrane region" description="Helical" evidence="1">
    <location>
        <begin position="502"/>
        <end position="527"/>
    </location>
</feature>
<sequence length="635" mass="68925">MNLNKKKKKKMVNSSQGILENSENYSNQVTFNSVQGHGFAAEQANNLWDRLTGKSAKIVGGNNAKNGADRLVDGQLIQTKYCSTASSSVAECFSKGIFRYSGMQIEVPADQYEHAIQLFKSRISQGQVPDVTDPEQASNIIRKGNFTYEQVKNIAKAGAVEGIVFDATNSMIVAKNSMGISASISFAVSIWNGEDWRVALKQACYEGLKTGGTAWIGGIFASQLGRTGLDVALRSSTDWIVKQLGAKNAATFTNALRSGSNIYGASAMNQMSKLLRGNIITGAVTTLILSSGDFIDLFRNRMSGAQVFKNLTNTTATVAGGMAGAVASGMAIGSAIPIPLLGTILGGIIGGTLAGKASSAIMDQLIEDDSVQMIKIIEEQLGYLAENYLLTANEADIVIAKIIDQQDNLPIFLKDMYQSENRDAFAYLSFEPIFSEVVAEREYVKVPGNGVVKKETKNLLRRIGKNKPIDLSRPDNKIDSAIEEFVTIFNLSLKKRIGRIRYVNSILGAILLALGVSALTACILKHFLDIKPIDVFGLSLLFVGFPILGIFFYKSTVLRLHDLNLSAWILLLLLIPVPLVHIIFGGGLILLPGKGMQEKYGGEPDRGFWRLTIILALTNVILFFGLMIFFIKISS</sequence>
<protein>
    <submittedName>
        <fullName evidence="2">Uncharacterized protein</fullName>
    </submittedName>
</protein>
<feature type="transmembrane region" description="Helical" evidence="1">
    <location>
        <begin position="533"/>
        <end position="553"/>
    </location>
</feature>
<dbReference type="EMBL" id="QEWQ01000004">
    <property type="protein sequence ID" value="PWD80728.1"/>
    <property type="molecule type" value="Genomic_DNA"/>
</dbReference>
<name>A0A2U2ADJ3_9GAMM</name>
<organism evidence="2 3">
    <name type="scientific">Ignatzschineria ureiclastica</name>
    <dbReference type="NCBI Taxonomy" id="472582"/>
    <lineage>
        <taxon>Bacteria</taxon>
        <taxon>Pseudomonadati</taxon>
        <taxon>Pseudomonadota</taxon>
        <taxon>Gammaproteobacteria</taxon>
        <taxon>Cardiobacteriales</taxon>
        <taxon>Ignatzschineriaceae</taxon>
        <taxon>Ignatzschineria</taxon>
    </lineage>
</organism>
<comment type="caution">
    <text evidence="2">The sequence shown here is derived from an EMBL/GenBank/DDBJ whole genome shotgun (WGS) entry which is preliminary data.</text>
</comment>
<evidence type="ECO:0000313" key="2">
    <source>
        <dbReference type="EMBL" id="PWD80728.1"/>
    </source>
</evidence>
<feature type="transmembrane region" description="Helical" evidence="1">
    <location>
        <begin position="611"/>
        <end position="631"/>
    </location>
</feature>
<dbReference type="RefSeq" id="WP_109189386.1">
    <property type="nucleotide sequence ID" value="NZ_BMYA01000002.1"/>
</dbReference>
<feature type="transmembrane region" description="Helical" evidence="1">
    <location>
        <begin position="565"/>
        <end position="591"/>
    </location>
</feature>
<keyword evidence="1" id="KW-0472">Membrane</keyword>
<evidence type="ECO:0000256" key="1">
    <source>
        <dbReference type="SAM" id="Phobius"/>
    </source>
</evidence>
<dbReference type="Pfam" id="PF05656">
    <property type="entry name" value="DUF805"/>
    <property type="match status" value="1"/>
</dbReference>
<evidence type="ECO:0000313" key="3">
    <source>
        <dbReference type="Proteomes" id="UP000245020"/>
    </source>
</evidence>
<dbReference type="InterPro" id="IPR008523">
    <property type="entry name" value="DUF805"/>
</dbReference>
<keyword evidence="3" id="KW-1185">Reference proteome</keyword>
<dbReference type="OrthoDB" id="3196385at2"/>
<accession>A0A2U2ADJ3</accession>
<dbReference type="GO" id="GO:0016020">
    <property type="term" value="C:membrane"/>
    <property type="evidence" value="ECO:0007669"/>
    <property type="project" value="InterPro"/>
</dbReference>
<gene>
    <name evidence="2" type="ORF">DC083_06340</name>
</gene>
<reference evidence="3" key="1">
    <citation type="submission" date="2018-05" db="EMBL/GenBank/DDBJ databases">
        <title>Ignatzschineria dubaiensis sp. nov., isolated from necrotic foot tissues of dromedaries (Camelus dromedarius) and associated maggots in Dubai, United Arab Emirates.</title>
        <authorList>
            <person name="Tsang C.C."/>
            <person name="Tang J.Y.M."/>
            <person name="Fong J.Y.H."/>
            <person name="Kinne J."/>
            <person name="Lee H.H."/>
            <person name="Joseph M."/>
            <person name="Jose S."/>
            <person name="Schuster R.K."/>
            <person name="Tang Y."/>
            <person name="Sivakumar S."/>
            <person name="Chen J.H.K."/>
            <person name="Teng J.L.L."/>
            <person name="Lau S.K.P."/>
            <person name="Wernery U."/>
            <person name="Woo P.C.Y."/>
        </authorList>
    </citation>
    <scope>NUCLEOTIDE SEQUENCE [LARGE SCALE GENOMIC DNA]</scope>
    <source>
        <strain evidence="3">KCTC 22644</strain>
    </source>
</reference>
<keyword evidence="1" id="KW-1133">Transmembrane helix</keyword>